<evidence type="ECO:0000256" key="4">
    <source>
        <dbReference type="ARBA" id="ARBA00022746"/>
    </source>
</evidence>
<keyword evidence="7" id="KW-0413">Isomerase</keyword>
<evidence type="ECO:0000256" key="2">
    <source>
        <dbReference type="ARBA" id="ARBA00004829"/>
    </source>
</evidence>
<evidence type="ECO:0000256" key="3">
    <source>
        <dbReference type="ARBA" id="ARBA00022692"/>
    </source>
</evidence>
<evidence type="ECO:0000256" key="6">
    <source>
        <dbReference type="ARBA" id="ARBA00023136"/>
    </source>
</evidence>
<organism evidence="11 12">
    <name type="scientific">Promicromonospora umidemergens</name>
    <dbReference type="NCBI Taxonomy" id="629679"/>
    <lineage>
        <taxon>Bacteria</taxon>
        <taxon>Bacillati</taxon>
        <taxon>Actinomycetota</taxon>
        <taxon>Actinomycetes</taxon>
        <taxon>Micrococcales</taxon>
        <taxon>Promicromonosporaceae</taxon>
        <taxon>Promicromonospora</taxon>
    </lineage>
</organism>
<evidence type="ECO:0000256" key="8">
    <source>
        <dbReference type="SAM" id="Phobius"/>
    </source>
</evidence>
<comment type="subcellular location">
    <subcellularLocation>
        <location evidence="1">Membrane</location>
        <topology evidence="1">Multi-pass membrane protein</topology>
    </subcellularLocation>
</comment>
<evidence type="ECO:0000259" key="10">
    <source>
        <dbReference type="Pfam" id="PF18916"/>
    </source>
</evidence>
<gene>
    <name evidence="11" type="ORF">GCM10023198_34170</name>
</gene>
<reference evidence="12" key="1">
    <citation type="journal article" date="2019" name="Int. J. Syst. Evol. Microbiol.">
        <title>The Global Catalogue of Microorganisms (GCM) 10K type strain sequencing project: providing services to taxonomists for standard genome sequencing and annotation.</title>
        <authorList>
            <consortium name="The Broad Institute Genomics Platform"/>
            <consortium name="The Broad Institute Genome Sequencing Center for Infectious Disease"/>
            <person name="Wu L."/>
            <person name="Ma J."/>
        </authorList>
    </citation>
    <scope>NUCLEOTIDE SEQUENCE [LARGE SCALE GENOMIC DNA]</scope>
    <source>
        <strain evidence="12">JCM 17975</strain>
    </source>
</reference>
<comment type="caution">
    <text evidence="11">The sequence shown here is derived from an EMBL/GenBank/DDBJ whole genome shotgun (WGS) entry which is preliminary data.</text>
</comment>
<feature type="domain" description="Lycopene cyclase" evidence="10">
    <location>
        <begin position="11"/>
        <end position="98"/>
    </location>
</feature>
<evidence type="ECO:0000256" key="5">
    <source>
        <dbReference type="ARBA" id="ARBA00022989"/>
    </source>
</evidence>
<keyword evidence="4" id="KW-0125">Carotenoid biosynthesis</keyword>
<evidence type="ECO:0000313" key="11">
    <source>
        <dbReference type="EMBL" id="GAA4708612.1"/>
    </source>
</evidence>
<keyword evidence="3 8" id="KW-0812">Transmembrane</keyword>
<dbReference type="InterPro" id="IPR017825">
    <property type="entry name" value="Lycopene_cyclase_dom"/>
</dbReference>
<evidence type="ECO:0000256" key="7">
    <source>
        <dbReference type="ARBA" id="ARBA00023235"/>
    </source>
</evidence>
<feature type="transmembrane region" description="Helical" evidence="8">
    <location>
        <begin position="83"/>
        <end position="100"/>
    </location>
</feature>
<keyword evidence="6 8" id="KW-0472">Membrane</keyword>
<evidence type="ECO:0000256" key="9">
    <source>
        <dbReference type="SAM" id="SignalP"/>
    </source>
</evidence>
<keyword evidence="5 8" id="KW-1133">Transmembrane helix</keyword>
<keyword evidence="9" id="KW-0732">Signal</keyword>
<keyword evidence="12" id="KW-1185">Reference proteome</keyword>
<dbReference type="RefSeq" id="WP_253874762.1">
    <property type="nucleotide sequence ID" value="NZ_BAABHM010000015.1"/>
</dbReference>
<dbReference type="NCBIfam" id="TIGR03462">
    <property type="entry name" value="CarR_dom_SF"/>
    <property type="match status" value="1"/>
</dbReference>
<evidence type="ECO:0000256" key="1">
    <source>
        <dbReference type="ARBA" id="ARBA00004141"/>
    </source>
</evidence>
<comment type="pathway">
    <text evidence="2">Carotenoid biosynthesis.</text>
</comment>
<feature type="transmembrane region" description="Helical" evidence="8">
    <location>
        <begin position="39"/>
        <end position="63"/>
    </location>
</feature>
<name>A0ABP8XLW4_9MICO</name>
<sequence length="106" mass="11198">MTYLLLALGFLTAATAVAVVARAAAARRTGPRPAGWRAVVLATVALLLLTAVFDTVMIASGLFAYSDAHISGLRLGLAPIEDFAYPLAAVILLPALWTYLGSRRDR</sequence>
<protein>
    <recommendedName>
        <fullName evidence="10">Lycopene cyclase domain-containing protein</fullName>
    </recommendedName>
</protein>
<accession>A0ABP8XLW4</accession>
<dbReference type="Proteomes" id="UP001500843">
    <property type="component" value="Unassembled WGS sequence"/>
</dbReference>
<feature type="chain" id="PRO_5046064338" description="Lycopene cyclase domain-containing protein" evidence="9">
    <location>
        <begin position="19"/>
        <end position="106"/>
    </location>
</feature>
<dbReference type="Pfam" id="PF18916">
    <property type="entry name" value="Lycopene_cyc"/>
    <property type="match status" value="1"/>
</dbReference>
<evidence type="ECO:0000313" key="12">
    <source>
        <dbReference type="Proteomes" id="UP001500843"/>
    </source>
</evidence>
<feature type="signal peptide" evidence="9">
    <location>
        <begin position="1"/>
        <end position="18"/>
    </location>
</feature>
<proteinExistence type="predicted"/>
<dbReference type="EMBL" id="BAABHM010000015">
    <property type="protein sequence ID" value="GAA4708612.1"/>
    <property type="molecule type" value="Genomic_DNA"/>
</dbReference>